<feature type="compositionally biased region" description="Low complexity" evidence="1">
    <location>
        <begin position="167"/>
        <end position="176"/>
    </location>
</feature>
<feature type="compositionally biased region" description="Low complexity" evidence="1">
    <location>
        <begin position="75"/>
        <end position="85"/>
    </location>
</feature>
<dbReference type="EMBL" id="CP042997">
    <property type="protein sequence ID" value="QEH32781.1"/>
    <property type="molecule type" value="Genomic_DNA"/>
</dbReference>
<gene>
    <name evidence="2" type="ORF">OJF2_12620</name>
</gene>
<protein>
    <submittedName>
        <fullName evidence="2">Uncharacterized protein</fullName>
    </submittedName>
</protein>
<feature type="region of interest" description="Disordered" evidence="1">
    <location>
        <begin position="1"/>
        <end position="62"/>
    </location>
</feature>
<evidence type="ECO:0000313" key="2">
    <source>
        <dbReference type="EMBL" id="QEH32781.1"/>
    </source>
</evidence>
<proteinExistence type="predicted"/>
<evidence type="ECO:0000313" key="3">
    <source>
        <dbReference type="Proteomes" id="UP000324233"/>
    </source>
</evidence>
<feature type="region of interest" description="Disordered" evidence="1">
    <location>
        <begin position="75"/>
        <end position="261"/>
    </location>
</feature>
<feature type="compositionally biased region" description="Low complexity" evidence="1">
    <location>
        <begin position="141"/>
        <end position="156"/>
    </location>
</feature>
<keyword evidence="3" id="KW-1185">Reference proteome</keyword>
<sequence length="261" mass="27316">MPGQGFPVVSAISQPAAGRRASVPGRRHRMPRESSRRVTPRRHDGLTSLPSSRRFAPANPRHPDALAASVAWLRSSPRRASNASPQILSMEPLEHGFRTGSPASPRDRSISLGGACRSARPCSRVAAVEPQATPRDRLGVRTAPGSPRRPTPAGSPAAPPRPPRPLGRPSSRSARPWVGAASTASSGEERPGPSTLRVVGTDSRAFGPGSSSPTPSSPPVRLAGASPSAPRRCPPSRPGGGPTRRARRFENLAASPFVSMP</sequence>
<evidence type="ECO:0000256" key="1">
    <source>
        <dbReference type="SAM" id="MobiDB-lite"/>
    </source>
</evidence>
<accession>A0A5B9VXZ8</accession>
<feature type="compositionally biased region" description="Pro residues" evidence="1">
    <location>
        <begin position="157"/>
        <end position="166"/>
    </location>
</feature>
<name>A0A5B9VXZ8_9BACT</name>
<dbReference type="Proteomes" id="UP000324233">
    <property type="component" value="Chromosome"/>
</dbReference>
<reference evidence="2 3" key="1">
    <citation type="submission" date="2019-08" db="EMBL/GenBank/DDBJ databases">
        <title>Deep-cultivation of Planctomycetes and their phenomic and genomic characterization uncovers novel biology.</title>
        <authorList>
            <person name="Wiegand S."/>
            <person name="Jogler M."/>
            <person name="Boedeker C."/>
            <person name="Pinto D."/>
            <person name="Vollmers J."/>
            <person name="Rivas-Marin E."/>
            <person name="Kohn T."/>
            <person name="Peeters S.H."/>
            <person name="Heuer A."/>
            <person name="Rast P."/>
            <person name="Oberbeckmann S."/>
            <person name="Bunk B."/>
            <person name="Jeske O."/>
            <person name="Meyerdierks A."/>
            <person name="Storesund J.E."/>
            <person name="Kallscheuer N."/>
            <person name="Luecker S."/>
            <person name="Lage O.M."/>
            <person name="Pohl T."/>
            <person name="Merkel B.J."/>
            <person name="Hornburger P."/>
            <person name="Mueller R.-W."/>
            <person name="Bruemmer F."/>
            <person name="Labrenz M."/>
            <person name="Spormann A.M."/>
            <person name="Op den Camp H."/>
            <person name="Overmann J."/>
            <person name="Amann R."/>
            <person name="Jetten M.S.M."/>
            <person name="Mascher T."/>
            <person name="Medema M.H."/>
            <person name="Devos D.P."/>
            <person name="Kaster A.-K."/>
            <person name="Ovreas L."/>
            <person name="Rohde M."/>
            <person name="Galperin M.Y."/>
            <person name="Jogler C."/>
        </authorList>
    </citation>
    <scope>NUCLEOTIDE SEQUENCE [LARGE SCALE GENOMIC DNA]</scope>
    <source>
        <strain evidence="2 3">OJF2</strain>
    </source>
</reference>
<dbReference type="KEGG" id="agv:OJF2_12620"/>
<organism evidence="2 3">
    <name type="scientific">Aquisphaera giovannonii</name>
    <dbReference type="NCBI Taxonomy" id="406548"/>
    <lineage>
        <taxon>Bacteria</taxon>
        <taxon>Pseudomonadati</taxon>
        <taxon>Planctomycetota</taxon>
        <taxon>Planctomycetia</taxon>
        <taxon>Isosphaerales</taxon>
        <taxon>Isosphaeraceae</taxon>
        <taxon>Aquisphaera</taxon>
    </lineage>
</organism>
<feature type="compositionally biased region" description="Basic and acidic residues" evidence="1">
    <location>
        <begin position="31"/>
        <end position="45"/>
    </location>
</feature>
<dbReference type="AlphaFoldDB" id="A0A5B9VXZ8"/>